<accession>A0A3P6RC86</accession>
<name>A0A3P6RC86_CYLGO</name>
<proteinExistence type="predicted"/>
<gene>
    <name evidence="1" type="ORF">CGOC_LOCUS4858</name>
</gene>
<evidence type="ECO:0000313" key="2">
    <source>
        <dbReference type="Proteomes" id="UP000271889"/>
    </source>
</evidence>
<sequence length="96" mass="10676">MSLSNDRKIDALSISSSVDEFSHFEYVEDESTVGRGVTSVKVNRFGFDSDTALSEDNQATLEGLEVLVYQEFEREPLGAAGAVQVEPREEHYKDAE</sequence>
<keyword evidence="2" id="KW-1185">Reference proteome</keyword>
<evidence type="ECO:0000313" key="1">
    <source>
        <dbReference type="EMBL" id="VDK59986.1"/>
    </source>
</evidence>
<reference evidence="1 2" key="1">
    <citation type="submission" date="2018-11" db="EMBL/GenBank/DDBJ databases">
        <authorList>
            <consortium name="Pathogen Informatics"/>
        </authorList>
    </citation>
    <scope>NUCLEOTIDE SEQUENCE [LARGE SCALE GENOMIC DNA]</scope>
</reference>
<dbReference type="Proteomes" id="UP000271889">
    <property type="component" value="Unassembled WGS sequence"/>
</dbReference>
<protein>
    <submittedName>
        <fullName evidence="1">Uncharacterized protein</fullName>
    </submittedName>
</protein>
<dbReference type="AlphaFoldDB" id="A0A3P6RC86"/>
<feature type="non-terminal residue" evidence="1">
    <location>
        <position position="96"/>
    </location>
</feature>
<dbReference type="EMBL" id="UYRV01013969">
    <property type="protein sequence ID" value="VDK59986.1"/>
    <property type="molecule type" value="Genomic_DNA"/>
</dbReference>
<organism evidence="1 2">
    <name type="scientific">Cylicostephanus goldi</name>
    <name type="common">Nematode worm</name>
    <dbReference type="NCBI Taxonomy" id="71465"/>
    <lineage>
        <taxon>Eukaryota</taxon>
        <taxon>Metazoa</taxon>
        <taxon>Ecdysozoa</taxon>
        <taxon>Nematoda</taxon>
        <taxon>Chromadorea</taxon>
        <taxon>Rhabditida</taxon>
        <taxon>Rhabditina</taxon>
        <taxon>Rhabditomorpha</taxon>
        <taxon>Strongyloidea</taxon>
        <taxon>Strongylidae</taxon>
        <taxon>Cylicostephanus</taxon>
    </lineage>
</organism>